<dbReference type="Gene3D" id="3.30.40.10">
    <property type="entry name" value="Zinc/RING finger domain, C3HC4 (zinc finger)"/>
    <property type="match status" value="1"/>
</dbReference>
<evidence type="ECO:0000259" key="6">
    <source>
        <dbReference type="PROSITE" id="PS50016"/>
    </source>
</evidence>
<evidence type="ECO:0000313" key="8">
    <source>
        <dbReference type="Proteomes" id="UP000007875"/>
    </source>
</evidence>
<dbReference type="CDD" id="cd15522">
    <property type="entry name" value="PHD_TAF3"/>
    <property type="match status" value="1"/>
</dbReference>
<dbReference type="InterPro" id="IPR013083">
    <property type="entry name" value="Znf_RING/FYVE/PHD"/>
</dbReference>
<reference evidence="7" key="2">
    <citation type="submission" date="2025-08" db="UniProtKB">
        <authorList>
            <consortium name="Ensembl"/>
        </authorList>
    </citation>
    <scope>IDENTIFICATION</scope>
</reference>
<accession>H2ZAJ8</accession>
<feature type="compositionally biased region" description="Basic and acidic residues" evidence="5">
    <location>
        <begin position="253"/>
        <end position="263"/>
    </location>
</feature>
<keyword evidence="2 4" id="KW-0863">Zinc-finger</keyword>
<dbReference type="PROSITE" id="PS50016">
    <property type="entry name" value="ZF_PHD_2"/>
    <property type="match status" value="1"/>
</dbReference>
<dbReference type="GO" id="GO:0005669">
    <property type="term" value="C:transcription factor TFIID complex"/>
    <property type="evidence" value="ECO:0007669"/>
    <property type="project" value="TreeGrafter"/>
</dbReference>
<dbReference type="Ensembl" id="ENSCSAVT00000014780.1">
    <property type="protein sequence ID" value="ENSCSAVP00000014613.1"/>
    <property type="gene ID" value="ENSCSAVG00000008544.1"/>
</dbReference>
<keyword evidence="3" id="KW-0862">Zinc</keyword>
<reference evidence="7" key="3">
    <citation type="submission" date="2025-09" db="UniProtKB">
        <authorList>
            <consortium name="Ensembl"/>
        </authorList>
    </citation>
    <scope>IDENTIFICATION</scope>
</reference>
<dbReference type="PANTHER" id="PTHR46452">
    <property type="entry name" value="TRANSCRIPTION INITIATION FACTOR TFIID SUBUNIT 3"/>
    <property type="match status" value="1"/>
</dbReference>
<feature type="domain" description="PHD-type" evidence="6">
    <location>
        <begin position="290"/>
        <end position="340"/>
    </location>
</feature>
<dbReference type="InterPro" id="IPR019787">
    <property type="entry name" value="Znf_PHD-finger"/>
</dbReference>
<keyword evidence="1" id="KW-0479">Metal-binding</keyword>
<feature type="compositionally biased region" description="Basic and acidic residues" evidence="5">
    <location>
        <begin position="18"/>
        <end position="28"/>
    </location>
</feature>
<dbReference type="GO" id="GO:0008270">
    <property type="term" value="F:zinc ion binding"/>
    <property type="evidence" value="ECO:0007669"/>
    <property type="project" value="UniProtKB-KW"/>
</dbReference>
<feature type="region of interest" description="Disordered" evidence="5">
    <location>
        <begin position="1"/>
        <end position="121"/>
    </location>
</feature>
<sequence>ASYREVPSLLIHTPHTHLHPDTSSERKRSTSSHSSILSHGVHEETNSHDVYEPPPSRKHSREPPEPSIDFTPTYHKKSKKDKKDREHNRSKSVKKSKHKDKEKKRSTSHERREVKPIVKDKAVEKLVLKKSKFNSPKLHKEREVTSCSFQPERLPLPKLSASIPAPLILNKEKKKEKKEKKKKKEKEMKSFKHVNQTVSHQPKEEITPIPKLTFKMTPSDKKVSIVKKHKRTPSTDDDLNDEDLFPPPPPKKKTPEVKKEPKQVERKLITQTISVDHGVGVVLDADGNRVWICPGCKKPDDGSPMIGCDKCDGWYHWPCVDIVKEPPENEEWFCINCRKAQKQKGKKKQKTKY</sequence>
<dbReference type="Proteomes" id="UP000007875">
    <property type="component" value="Unassembled WGS sequence"/>
</dbReference>
<evidence type="ECO:0000256" key="4">
    <source>
        <dbReference type="PROSITE-ProRule" id="PRU00146"/>
    </source>
</evidence>
<dbReference type="GO" id="GO:0002039">
    <property type="term" value="F:p53 binding"/>
    <property type="evidence" value="ECO:0007669"/>
    <property type="project" value="TreeGrafter"/>
</dbReference>
<dbReference type="HOGENOM" id="CLU_786511_0_0_1"/>
<dbReference type="SMART" id="SM00249">
    <property type="entry name" value="PHD"/>
    <property type="match status" value="1"/>
</dbReference>
<feature type="region of interest" description="Disordered" evidence="5">
    <location>
        <begin position="158"/>
        <end position="263"/>
    </location>
</feature>
<feature type="compositionally biased region" description="Basic and acidic residues" evidence="5">
    <location>
        <begin position="40"/>
        <end position="51"/>
    </location>
</feature>
<dbReference type="AlphaFoldDB" id="H2ZAJ8"/>
<dbReference type="SUPFAM" id="SSF57903">
    <property type="entry name" value="FYVE/PHD zinc finger"/>
    <property type="match status" value="1"/>
</dbReference>
<dbReference type="GO" id="GO:0045944">
    <property type="term" value="P:positive regulation of transcription by RNA polymerase II"/>
    <property type="evidence" value="ECO:0007669"/>
    <property type="project" value="TreeGrafter"/>
</dbReference>
<reference evidence="8" key="1">
    <citation type="submission" date="2003-08" db="EMBL/GenBank/DDBJ databases">
        <authorList>
            <person name="Birren B."/>
            <person name="Nusbaum C."/>
            <person name="Abebe A."/>
            <person name="Abouelleil A."/>
            <person name="Adekoya E."/>
            <person name="Ait-zahra M."/>
            <person name="Allen N."/>
            <person name="Allen T."/>
            <person name="An P."/>
            <person name="Anderson M."/>
            <person name="Anderson S."/>
            <person name="Arachchi H."/>
            <person name="Armbruster J."/>
            <person name="Bachantsang P."/>
            <person name="Baldwin J."/>
            <person name="Barry A."/>
            <person name="Bayul T."/>
            <person name="Blitshsteyn B."/>
            <person name="Bloom T."/>
            <person name="Blye J."/>
            <person name="Boguslavskiy L."/>
            <person name="Borowsky M."/>
            <person name="Boukhgalter B."/>
            <person name="Brunache A."/>
            <person name="Butler J."/>
            <person name="Calixte N."/>
            <person name="Calvo S."/>
            <person name="Camarata J."/>
            <person name="Campo K."/>
            <person name="Chang J."/>
            <person name="Cheshatsang Y."/>
            <person name="Citroen M."/>
            <person name="Collymore A."/>
            <person name="Considine T."/>
            <person name="Cook A."/>
            <person name="Cooke P."/>
            <person name="Corum B."/>
            <person name="Cuomo C."/>
            <person name="David R."/>
            <person name="Dawoe T."/>
            <person name="Degray S."/>
            <person name="Dodge S."/>
            <person name="Dooley K."/>
            <person name="Dorje P."/>
            <person name="Dorjee K."/>
            <person name="Dorris L."/>
            <person name="Duffey N."/>
            <person name="Dupes A."/>
            <person name="Elkins T."/>
            <person name="Engels R."/>
            <person name="Erickson J."/>
            <person name="Farina A."/>
            <person name="Faro S."/>
            <person name="Ferreira P."/>
            <person name="Fischer H."/>
            <person name="Fitzgerald M."/>
            <person name="Foley K."/>
            <person name="Gage D."/>
            <person name="Galagan J."/>
            <person name="Gearin G."/>
            <person name="Gnerre S."/>
            <person name="Gnirke A."/>
            <person name="Goyette A."/>
            <person name="Graham J."/>
            <person name="Grandbois E."/>
            <person name="Gyaltsen K."/>
            <person name="Hafez N."/>
            <person name="Hagopian D."/>
            <person name="Hagos B."/>
            <person name="Hall J."/>
            <person name="Hatcher B."/>
            <person name="Heller A."/>
            <person name="Higgins H."/>
            <person name="Honan T."/>
            <person name="Horn A."/>
            <person name="Houde N."/>
            <person name="Hughes L."/>
            <person name="Hulme W."/>
            <person name="Husby E."/>
            <person name="Iliev I."/>
            <person name="Jaffe D."/>
            <person name="Jones C."/>
            <person name="Kamal M."/>
            <person name="Kamat A."/>
            <person name="Kamvysselis M."/>
            <person name="Karlsson E."/>
            <person name="Kells C."/>
            <person name="Kieu A."/>
            <person name="Kisner P."/>
            <person name="Kodira C."/>
            <person name="Kulbokas E."/>
            <person name="Labutti K."/>
            <person name="Lama D."/>
            <person name="Landers T."/>
            <person name="Leger J."/>
            <person name="Levine S."/>
            <person name="Lewis D."/>
            <person name="Lewis T."/>
            <person name="Lindblad-toh K."/>
            <person name="Liu X."/>
            <person name="Lokyitsang T."/>
            <person name="Lokyitsang Y."/>
            <person name="Lucien O."/>
            <person name="Lui A."/>
            <person name="Ma L.J."/>
            <person name="Mabbitt R."/>
            <person name="Macdonald J."/>
            <person name="Maclean C."/>
            <person name="Major J."/>
            <person name="Manning J."/>
            <person name="Marabella R."/>
            <person name="Maru K."/>
            <person name="Matthews C."/>
            <person name="Mauceli E."/>
            <person name="Mccarthy M."/>
            <person name="Mcdonough S."/>
            <person name="Mcghee T."/>
            <person name="Meldrim J."/>
            <person name="Meneus L."/>
            <person name="Mesirov J."/>
            <person name="Mihalev A."/>
            <person name="Mihova T."/>
            <person name="Mikkelsen T."/>
            <person name="Mlenga V."/>
            <person name="Moru K."/>
            <person name="Mozes J."/>
            <person name="Mulrain L."/>
            <person name="Munson G."/>
            <person name="Naylor J."/>
            <person name="Newes C."/>
            <person name="Nguyen C."/>
            <person name="Nguyen N."/>
            <person name="Nguyen T."/>
            <person name="Nicol R."/>
            <person name="Nielsen C."/>
            <person name="Nizzari M."/>
            <person name="Norbu C."/>
            <person name="Norbu N."/>
            <person name="O'donnell P."/>
            <person name="Okoawo O."/>
            <person name="O'leary S."/>
            <person name="Omotosho B."/>
            <person name="O'neill K."/>
            <person name="Osman S."/>
            <person name="Parker S."/>
            <person name="Perrin D."/>
            <person name="Phunkhang P."/>
            <person name="Piqani B."/>
            <person name="Purcell S."/>
            <person name="Rachupka T."/>
            <person name="Ramasamy U."/>
            <person name="Rameau R."/>
            <person name="Ray V."/>
            <person name="Raymond C."/>
            <person name="Retta R."/>
            <person name="Richardson S."/>
            <person name="Rise C."/>
            <person name="Rodriguez J."/>
            <person name="Rogers J."/>
            <person name="Rogov P."/>
            <person name="Rutman M."/>
            <person name="Schupbach R."/>
            <person name="Seaman C."/>
            <person name="Settipalli S."/>
            <person name="Sharpe T."/>
            <person name="Sheridan J."/>
            <person name="Sherpa N."/>
            <person name="Shi J."/>
            <person name="Smirnov S."/>
            <person name="Smith C."/>
            <person name="Sougnez C."/>
            <person name="Spencer B."/>
            <person name="Stalker J."/>
            <person name="Stange-thomann N."/>
            <person name="Stavropoulos S."/>
            <person name="Stetson K."/>
            <person name="Stone C."/>
            <person name="Stone S."/>
            <person name="Stubbs M."/>
            <person name="Talamas J."/>
            <person name="Tchuinga P."/>
            <person name="Tenzing P."/>
            <person name="Tesfaye S."/>
            <person name="Theodore J."/>
            <person name="Thoulutsang Y."/>
            <person name="Topham K."/>
            <person name="Towey S."/>
            <person name="Tsamla T."/>
            <person name="Tsomo N."/>
            <person name="Vallee D."/>
            <person name="Vassiliev H."/>
            <person name="Venkataraman V."/>
            <person name="Vinson J."/>
            <person name="Vo A."/>
            <person name="Wade C."/>
            <person name="Wang S."/>
            <person name="Wangchuk T."/>
            <person name="Wangdi T."/>
            <person name="Whittaker C."/>
            <person name="Wilkinson J."/>
            <person name="Wu Y."/>
            <person name="Wyman D."/>
            <person name="Yadav S."/>
            <person name="Yang S."/>
            <person name="Yang X."/>
            <person name="Yeager S."/>
            <person name="Yee E."/>
            <person name="Young G."/>
            <person name="Zainoun J."/>
            <person name="Zembeck L."/>
            <person name="Zimmer A."/>
            <person name="Zody M."/>
            <person name="Lander E."/>
        </authorList>
    </citation>
    <scope>NUCLEOTIDE SEQUENCE [LARGE SCALE GENOMIC DNA]</scope>
</reference>
<feature type="compositionally biased region" description="Acidic residues" evidence="5">
    <location>
        <begin position="235"/>
        <end position="244"/>
    </location>
</feature>
<evidence type="ECO:0000256" key="5">
    <source>
        <dbReference type="SAM" id="MobiDB-lite"/>
    </source>
</evidence>
<dbReference type="InterPro" id="IPR011011">
    <property type="entry name" value="Znf_FYVE_PHD"/>
</dbReference>
<dbReference type="PROSITE" id="PS01359">
    <property type="entry name" value="ZF_PHD_1"/>
    <property type="match status" value="1"/>
</dbReference>
<feature type="compositionally biased region" description="Basic residues" evidence="5">
    <location>
        <begin position="90"/>
        <end position="102"/>
    </location>
</feature>
<name>H2ZAJ8_CIOSA</name>
<evidence type="ECO:0000256" key="1">
    <source>
        <dbReference type="ARBA" id="ARBA00022723"/>
    </source>
</evidence>
<dbReference type="PANTHER" id="PTHR46452:SF1">
    <property type="entry name" value="TRANSCRIPTION INITIATION FACTOR TFIID SUBUNIT 3"/>
    <property type="match status" value="1"/>
</dbReference>
<feature type="compositionally biased region" description="Basic and acidic residues" evidence="5">
    <location>
        <begin position="103"/>
        <end position="121"/>
    </location>
</feature>
<protein>
    <recommendedName>
        <fullName evidence="6">PHD-type domain-containing protein</fullName>
    </recommendedName>
</protein>
<evidence type="ECO:0000313" key="7">
    <source>
        <dbReference type="Ensembl" id="ENSCSAVP00000014613.1"/>
    </source>
</evidence>
<proteinExistence type="predicted"/>
<organism evidence="7 8">
    <name type="scientific">Ciona savignyi</name>
    <name type="common">Pacific transparent sea squirt</name>
    <dbReference type="NCBI Taxonomy" id="51511"/>
    <lineage>
        <taxon>Eukaryota</taxon>
        <taxon>Metazoa</taxon>
        <taxon>Chordata</taxon>
        <taxon>Tunicata</taxon>
        <taxon>Ascidiacea</taxon>
        <taxon>Phlebobranchia</taxon>
        <taxon>Cionidae</taxon>
        <taxon>Ciona</taxon>
    </lineage>
</organism>
<feature type="compositionally biased region" description="Basic residues" evidence="5">
    <location>
        <begin position="172"/>
        <end position="184"/>
    </location>
</feature>
<keyword evidence="8" id="KW-1185">Reference proteome</keyword>
<dbReference type="Pfam" id="PF00628">
    <property type="entry name" value="PHD"/>
    <property type="match status" value="1"/>
</dbReference>
<evidence type="ECO:0000256" key="2">
    <source>
        <dbReference type="ARBA" id="ARBA00022771"/>
    </source>
</evidence>
<dbReference type="InterPro" id="IPR019786">
    <property type="entry name" value="Zinc_finger_PHD-type_CS"/>
</dbReference>
<dbReference type="InterPro" id="IPR001965">
    <property type="entry name" value="Znf_PHD"/>
</dbReference>
<evidence type="ECO:0000256" key="3">
    <source>
        <dbReference type="ARBA" id="ARBA00022833"/>
    </source>
</evidence>